<feature type="transmembrane region" description="Helical" evidence="1">
    <location>
        <begin position="6"/>
        <end position="25"/>
    </location>
</feature>
<dbReference type="Pfam" id="PF02325">
    <property type="entry name" value="CCB3_YggT"/>
    <property type="match status" value="1"/>
</dbReference>
<organism evidence="2 3">
    <name type="scientific">Candidatus Ruania gallistercoris</name>
    <dbReference type="NCBI Taxonomy" id="2838746"/>
    <lineage>
        <taxon>Bacteria</taxon>
        <taxon>Bacillati</taxon>
        <taxon>Actinomycetota</taxon>
        <taxon>Actinomycetes</taxon>
        <taxon>Micrococcales</taxon>
        <taxon>Ruaniaceae</taxon>
        <taxon>Ruania</taxon>
    </lineage>
</organism>
<reference evidence="2" key="1">
    <citation type="journal article" date="2021" name="PeerJ">
        <title>Extensive microbial diversity within the chicken gut microbiome revealed by metagenomics and culture.</title>
        <authorList>
            <person name="Gilroy R."/>
            <person name="Ravi A."/>
            <person name="Getino M."/>
            <person name="Pursley I."/>
            <person name="Horton D.L."/>
            <person name="Alikhan N.F."/>
            <person name="Baker D."/>
            <person name="Gharbi K."/>
            <person name="Hall N."/>
            <person name="Watson M."/>
            <person name="Adriaenssens E.M."/>
            <person name="Foster-Nyarko E."/>
            <person name="Jarju S."/>
            <person name="Secka A."/>
            <person name="Antonio M."/>
            <person name="Oren A."/>
            <person name="Chaudhuri R.R."/>
            <person name="La Ragione R."/>
            <person name="Hildebrand F."/>
            <person name="Pallen M.J."/>
        </authorList>
    </citation>
    <scope>NUCLEOTIDE SEQUENCE</scope>
    <source>
        <strain evidence="2">ChiGjej4B4-7305</strain>
    </source>
</reference>
<evidence type="ECO:0000313" key="2">
    <source>
        <dbReference type="EMBL" id="HIZ37122.1"/>
    </source>
</evidence>
<dbReference type="GO" id="GO:0016020">
    <property type="term" value="C:membrane"/>
    <property type="evidence" value="ECO:0007669"/>
    <property type="project" value="InterPro"/>
</dbReference>
<proteinExistence type="predicted"/>
<dbReference type="InterPro" id="IPR003425">
    <property type="entry name" value="CCB3/YggT"/>
</dbReference>
<keyword evidence="1" id="KW-1133">Transmembrane helix</keyword>
<accession>A0A9D2EGL0</accession>
<dbReference type="EMBL" id="DXBY01000265">
    <property type="protein sequence ID" value="HIZ37122.1"/>
    <property type="molecule type" value="Genomic_DNA"/>
</dbReference>
<keyword evidence="1" id="KW-0472">Membrane</keyword>
<dbReference type="AlphaFoldDB" id="A0A9D2EGL0"/>
<name>A0A9D2EGL0_9MICO</name>
<keyword evidence="1" id="KW-0812">Transmembrane</keyword>
<feature type="transmembrane region" description="Helical" evidence="1">
    <location>
        <begin position="71"/>
        <end position="95"/>
    </location>
</feature>
<gene>
    <name evidence="2" type="ORF">H9815_15215</name>
</gene>
<reference evidence="2" key="2">
    <citation type="submission" date="2021-04" db="EMBL/GenBank/DDBJ databases">
        <authorList>
            <person name="Gilroy R."/>
        </authorList>
    </citation>
    <scope>NUCLEOTIDE SEQUENCE</scope>
    <source>
        <strain evidence="2">ChiGjej4B4-7305</strain>
    </source>
</reference>
<dbReference type="Proteomes" id="UP000824037">
    <property type="component" value="Unassembled WGS sequence"/>
</dbReference>
<protein>
    <submittedName>
        <fullName evidence="2">YggT family protein</fullName>
    </submittedName>
</protein>
<evidence type="ECO:0000256" key="1">
    <source>
        <dbReference type="SAM" id="Phobius"/>
    </source>
</evidence>
<evidence type="ECO:0000313" key="3">
    <source>
        <dbReference type="Proteomes" id="UP000824037"/>
    </source>
</evidence>
<sequence length="97" mass="10809">MGWLFGIAYLLVLLFVVALLVRMAFDWVMYFAREWKPRGVALLAAEAVFTVTDPPLKALRRLIPPLRLGGIALDVAFLIVLVVCWVLLGILGQFIPA</sequence>
<comment type="caution">
    <text evidence="2">The sequence shown here is derived from an EMBL/GenBank/DDBJ whole genome shotgun (WGS) entry which is preliminary data.</text>
</comment>